<protein>
    <recommendedName>
        <fullName evidence="14">Mitochondrial dicarboxylate transporter</fullName>
    </recommendedName>
</protein>
<evidence type="ECO:0000256" key="10">
    <source>
        <dbReference type="RuleBase" id="RU000488"/>
    </source>
</evidence>
<evidence type="ECO:0000313" key="12">
    <source>
        <dbReference type="EMBL" id="KAG2223736.1"/>
    </source>
</evidence>
<dbReference type="InterPro" id="IPR023395">
    <property type="entry name" value="MCP_dom_sf"/>
</dbReference>
<dbReference type="EMBL" id="JAEPRB010000055">
    <property type="protein sequence ID" value="KAG2223736.1"/>
    <property type="molecule type" value="Genomic_DNA"/>
</dbReference>
<keyword evidence="7" id="KW-0496">Mitochondrion</keyword>
<comment type="caution">
    <text evidence="12">The sequence shown here is derived from an EMBL/GenBank/DDBJ whole genome shotgun (WGS) entry which is preliminary data.</text>
</comment>
<evidence type="ECO:0000256" key="1">
    <source>
        <dbReference type="ARBA" id="ARBA00004225"/>
    </source>
</evidence>
<evidence type="ECO:0000256" key="4">
    <source>
        <dbReference type="ARBA" id="ARBA00022692"/>
    </source>
</evidence>
<evidence type="ECO:0000256" key="5">
    <source>
        <dbReference type="ARBA" id="ARBA00022737"/>
    </source>
</evidence>
<gene>
    <name evidence="12" type="ORF">INT45_003460</name>
</gene>
<evidence type="ECO:0000313" key="13">
    <source>
        <dbReference type="Proteomes" id="UP000646827"/>
    </source>
</evidence>
<evidence type="ECO:0000256" key="7">
    <source>
        <dbReference type="ARBA" id="ARBA00023128"/>
    </source>
</evidence>
<evidence type="ECO:0008006" key="14">
    <source>
        <dbReference type="Google" id="ProtNLM"/>
    </source>
</evidence>
<feature type="repeat" description="Solcar" evidence="9">
    <location>
        <begin position="24"/>
        <end position="118"/>
    </location>
</feature>
<proteinExistence type="inferred from homology"/>
<comment type="subcellular location">
    <subcellularLocation>
        <location evidence="1">Mitochondrion membrane</location>
        <topology evidence="1">Multi-pass membrane protein</topology>
    </subcellularLocation>
</comment>
<accession>A0A8H7S6T8</accession>
<dbReference type="GO" id="GO:0055085">
    <property type="term" value="P:transmembrane transport"/>
    <property type="evidence" value="ECO:0007669"/>
    <property type="project" value="InterPro"/>
</dbReference>
<keyword evidence="3 10" id="KW-0813">Transport</keyword>
<feature type="repeat" description="Solcar" evidence="9">
    <location>
        <begin position="128"/>
        <end position="216"/>
    </location>
</feature>
<evidence type="ECO:0000256" key="9">
    <source>
        <dbReference type="PROSITE-ProRule" id="PRU00282"/>
    </source>
</evidence>
<organism evidence="12 13">
    <name type="scientific">Circinella minor</name>
    <dbReference type="NCBI Taxonomy" id="1195481"/>
    <lineage>
        <taxon>Eukaryota</taxon>
        <taxon>Fungi</taxon>
        <taxon>Fungi incertae sedis</taxon>
        <taxon>Mucoromycota</taxon>
        <taxon>Mucoromycotina</taxon>
        <taxon>Mucoromycetes</taxon>
        <taxon>Mucorales</taxon>
        <taxon>Lichtheimiaceae</taxon>
        <taxon>Circinella</taxon>
    </lineage>
</organism>
<dbReference type="InterPro" id="IPR002067">
    <property type="entry name" value="MCP"/>
</dbReference>
<keyword evidence="5" id="KW-0677">Repeat</keyword>
<dbReference type="InterPro" id="IPR050391">
    <property type="entry name" value="Mito_Metabolite_Transporter"/>
</dbReference>
<evidence type="ECO:0000256" key="11">
    <source>
        <dbReference type="SAM" id="MobiDB-lite"/>
    </source>
</evidence>
<dbReference type="AlphaFoldDB" id="A0A8H7S6T8"/>
<dbReference type="Proteomes" id="UP000646827">
    <property type="component" value="Unassembled WGS sequence"/>
</dbReference>
<dbReference type="InterPro" id="IPR018108">
    <property type="entry name" value="MCP_transmembrane"/>
</dbReference>
<dbReference type="Gene3D" id="1.50.40.10">
    <property type="entry name" value="Mitochondrial carrier domain"/>
    <property type="match status" value="1"/>
</dbReference>
<dbReference type="SUPFAM" id="SSF103506">
    <property type="entry name" value="Mitochondrial carrier"/>
    <property type="match status" value="1"/>
</dbReference>
<sequence>MIARSSVIRLPSNSNNNNNTPGQTNKAPPFYTGGVASCVATFVSHPFDLTKVRLQTIRRKQHQQQWRRFQPSKMFKVMWTISRTEGVRALYSGLSASLLRQGTYSTIRFGLYDKFKWIVARNEKPTFQQLLFCSTAAGVLGGCFGQPSDVVNVRMQNDGQLPLEQRRNYKNAIDGIIRICREEGPRVLFRGLGSSTNRAVLMTVSQMTSYDMFKDMFVTRFGLYDGLLTHFAASLSAAFVATTVTSPLDVCKTLIMSAHLTNPASDVLGKHPIKIMIHMVKTEGFGSLFKGWTAAFIRLGPHTIVTFLVMERLKEWHNQLPKQQEGDILTSTTTAPTTIV</sequence>
<evidence type="ECO:0000256" key="3">
    <source>
        <dbReference type="ARBA" id="ARBA00022448"/>
    </source>
</evidence>
<dbReference type="OrthoDB" id="448427at2759"/>
<name>A0A8H7S6T8_9FUNG</name>
<keyword evidence="8 9" id="KW-0472">Membrane</keyword>
<keyword evidence="6" id="KW-1133">Transmembrane helix</keyword>
<dbReference type="PROSITE" id="PS50920">
    <property type="entry name" value="SOLCAR"/>
    <property type="match status" value="3"/>
</dbReference>
<evidence type="ECO:0000256" key="2">
    <source>
        <dbReference type="ARBA" id="ARBA00006375"/>
    </source>
</evidence>
<dbReference type="GO" id="GO:0031966">
    <property type="term" value="C:mitochondrial membrane"/>
    <property type="evidence" value="ECO:0007669"/>
    <property type="project" value="UniProtKB-SubCell"/>
</dbReference>
<feature type="region of interest" description="Disordered" evidence="11">
    <location>
        <begin position="1"/>
        <end position="27"/>
    </location>
</feature>
<evidence type="ECO:0000256" key="8">
    <source>
        <dbReference type="ARBA" id="ARBA00023136"/>
    </source>
</evidence>
<evidence type="ECO:0000256" key="6">
    <source>
        <dbReference type="ARBA" id="ARBA00022989"/>
    </source>
</evidence>
<dbReference type="Pfam" id="PF00153">
    <property type="entry name" value="Mito_carr"/>
    <property type="match status" value="3"/>
</dbReference>
<keyword evidence="13" id="KW-1185">Reference proteome</keyword>
<keyword evidence="4 9" id="KW-0812">Transmembrane</keyword>
<reference evidence="12 13" key="1">
    <citation type="submission" date="2020-12" db="EMBL/GenBank/DDBJ databases">
        <title>Metabolic potential, ecology and presence of endohyphal bacteria is reflected in genomic diversity of Mucoromycotina.</title>
        <authorList>
            <person name="Muszewska A."/>
            <person name="Okrasinska A."/>
            <person name="Steczkiewicz K."/>
            <person name="Drgas O."/>
            <person name="Orlowska M."/>
            <person name="Perlinska-Lenart U."/>
            <person name="Aleksandrzak-Piekarczyk T."/>
            <person name="Szatraj K."/>
            <person name="Zielenkiewicz U."/>
            <person name="Pilsyk S."/>
            <person name="Malc E."/>
            <person name="Mieczkowski P."/>
            <person name="Kruszewska J.S."/>
            <person name="Biernat P."/>
            <person name="Pawlowska J."/>
        </authorList>
    </citation>
    <scope>NUCLEOTIDE SEQUENCE [LARGE SCALE GENOMIC DNA]</scope>
    <source>
        <strain evidence="12 13">CBS 142.35</strain>
    </source>
</reference>
<dbReference type="PRINTS" id="PR00926">
    <property type="entry name" value="MITOCARRIER"/>
</dbReference>
<comment type="similarity">
    <text evidence="2 10">Belongs to the mitochondrial carrier (TC 2.A.29) family.</text>
</comment>
<feature type="repeat" description="Solcar" evidence="9">
    <location>
        <begin position="225"/>
        <end position="316"/>
    </location>
</feature>
<dbReference type="PANTHER" id="PTHR45618">
    <property type="entry name" value="MITOCHONDRIAL DICARBOXYLATE CARRIER-RELATED"/>
    <property type="match status" value="1"/>
</dbReference>